<evidence type="ECO:0000313" key="1">
    <source>
        <dbReference type="EMBL" id="GMN60841.1"/>
    </source>
</evidence>
<reference evidence="1" key="1">
    <citation type="submission" date="2023-07" db="EMBL/GenBank/DDBJ databases">
        <title>draft genome sequence of fig (Ficus carica).</title>
        <authorList>
            <person name="Takahashi T."/>
            <person name="Nishimura K."/>
        </authorList>
    </citation>
    <scope>NUCLEOTIDE SEQUENCE</scope>
</reference>
<dbReference type="Proteomes" id="UP001187192">
    <property type="component" value="Unassembled WGS sequence"/>
</dbReference>
<name>A0AA88DTB7_FICCA</name>
<dbReference type="EMBL" id="BTGU01000103">
    <property type="protein sequence ID" value="GMN60841.1"/>
    <property type="molecule type" value="Genomic_DNA"/>
</dbReference>
<keyword evidence="2" id="KW-1185">Reference proteome</keyword>
<protein>
    <submittedName>
        <fullName evidence="1">Uncharacterized protein</fullName>
    </submittedName>
</protein>
<dbReference type="AlphaFoldDB" id="A0AA88DTB7"/>
<comment type="caution">
    <text evidence="1">The sequence shown here is derived from an EMBL/GenBank/DDBJ whole genome shotgun (WGS) entry which is preliminary data.</text>
</comment>
<evidence type="ECO:0000313" key="2">
    <source>
        <dbReference type="Proteomes" id="UP001187192"/>
    </source>
</evidence>
<proteinExistence type="predicted"/>
<organism evidence="1 2">
    <name type="scientific">Ficus carica</name>
    <name type="common">Common fig</name>
    <dbReference type="NCBI Taxonomy" id="3494"/>
    <lineage>
        <taxon>Eukaryota</taxon>
        <taxon>Viridiplantae</taxon>
        <taxon>Streptophyta</taxon>
        <taxon>Embryophyta</taxon>
        <taxon>Tracheophyta</taxon>
        <taxon>Spermatophyta</taxon>
        <taxon>Magnoliopsida</taxon>
        <taxon>eudicotyledons</taxon>
        <taxon>Gunneridae</taxon>
        <taxon>Pentapetalae</taxon>
        <taxon>rosids</taxon>
        <taxon>fabids</taxon>
        <taxon>Rosales</taxon>
        <taxon>Moraceae</taxon>
        <taxon>Ficeae</taxon>
        <taxon>Ficus</taxon>
    </lineage>
</organism>
<sequence length="85" mass="9576">MLGAWKSRNRRRRLARRNQCGEVGDPVSMATMFAILPWVPDNKPRRGEARKPEKSLDRSVIHYLLLADNGNDESGSSSTARSSLH</sequence>
<accession>A0AA88DTB7</accession>
<gene>
    <name evidence="1" type="ORF">TIFTF001_029939</name>
</gene>